<evidence type="ECO:0000259" key="4">
    <source>
        <dbReference type="Pfam" id="PF18564"/>
    </source>
</evidence>
<keyword evidence="2" id="KW-0326">Glycosidase</keyword>
<evidence type="ECO:0000313" key="6">
    <source>
        <dbReference type="Proteomes" id="UP000824334"/>
    </source>
</evidence>
<accession>A0ABX8TKT7</accession>
<dbReference type="Pfam" id="PF00150">
    <property type="entry name" value="Cellulase"/>
    <property type="match status" value="1"/>
</dbReference>
<reference evidence="5 6" key="1">
    <citation type="submission" date="2021-07" db="EMBL/GenBank/DDBJ databases">
        <title>Isolation and characterization of bacteria from a gold mining with a capacity of golden bioaccumulation.</title>
        <authorList>
            <person name="Yang X.J."/>
        </authorList>
    </citation>
    <scope>NUCLEOTIDE SEQUENCE [LARGE SCALE GENOMIC DNA]</scope>
    <source>
        <strain evidence="5 6">Au29</strain>
    </source>
</reference>
<dbReference type="Proteomes" id="UP000824334">
    <property type="component" value="Chromosome"/>
</dbReference>
<evidence type="ECO:0000256" key="2">
    <source>
        <dbReference type="ARBA" id="ARBA00023295"/>
    </source>
</evidence>
<dbReference type="PANTHER" id="PTHR31308:SF5">
    <property type="entry name" value="ERGOSTERYL-BETA-GLUCOSIDASE"/>
    <property type="match status" value="1"/>
</dbReference>
<keyword evidence="1" id="KW-0378">Hydrolase</keyword>
<dbReference type="InterPro" id="IPR052066">
    <property type="entry name" value="Glycosphingolipid_Hydrolases"/>
</dbReference>
<dbReference type="PANTHER" id="PTHR31308">
    <property type="match status" value="1"/>
</dbReference>
<gene>
    <name evidence="5" type="ORF">KWG56_07845</name>
</gene>
<organism evidence="5 6">
    <name type="scientific">Brevundimonas nasdae</name>
    <dbReference type="NCBI Taxonomy" id="172043"/>
    <lineage>
        <taxon>Bacteria</taxon>
        <taxon>Pseudomonadati</taxon>
        <taxon>Pseudomonadota</taxon>
        <taxon>Alphaproteobacteria</taxon>
        <taxon>Caulobacterales</taxon>
        <taxon>Caulobacteraceae</taxon>
        <taxon>Brevundimonas</taxon>
    </lineage>
</organism>
<sequence>MQQLMFDIDGPRFVDAQGRHAILRGVNLGGDTKLPFGHDGRNPPRDFADHRDVSFVGRPFPLDQADEHLSRIKSWGFNVLRLLTTWEAVEHAGQGQYDEAYLDYLTAVCTKANDYGLAVFIDFHQDVWSRMSGGDGAPGWVFEAVGLNLAAFDAADAVHVMQQRYDYASSEHRQEDRYPMMSWPRNYQMPVNGVMWTAFFAGATLTPDWIVDGRNVQDFLQETYLGAMRAVAERLSDLPNVLGFDSLNEPALGWVGQKVSERRDGPDASNATPIWSGPLWTPLDCLKAARGLPVRLPVMKRTGIGKPEVIGETDLNPNGVSIWLNDGPDPFEVAGAWSLVDGVATVGDEDFFRIRDGRAIDHEHDFMAPFFARVAASIRSVRADWLLFGEMCPYLMIQGKTFPQPMPERTVNASHWYDVEILGTKRYDPDTPGNDRSQRYAFQLGFIRAMGLAMREGGAPTLIGEFGIPYDMNDGEAFERWAEGDHGADVWRAHSQALGAMYDTMDQLLLSSTQWNYSATNANDLRIGDGWNQEDLSIYSPDQTTSENDPASGSRALEGFSRPYVQRGQGVIASMAFDARSLRLTAVIEVDEAVAGVTEIFVPNWRYPDGVAVALSGVPADWIHDTVSQIVRVKASGAGSLKIELTAG</sequence>
<dbReference type="InterPro" id="IPR041036">
    <property type="entry name" value="GH5_C"/>
</dbReference>
<evidence type="ECO:0000313" key="5">
    <source>
        <dbReference type="EMBL" id="QYC11851.1"/>
    </source>
</evidence>
<dbReference type="InterPro" id="IPR001547">
    <property type="entry name" value="Glyco_hydro_5"/>
</dbReference>
<evidence type="ECO:0000256" key="1">
    <source>
        <dbReference type="ARBA" id="ARBA00022801"/>
    </source>
</evidence>
<dbReference type="Pfam" id="PF18564">
    <property type="entry name" value="Glyco_hydro_5_C"/>
    <property type="match status" value="1"/>
</dbReference>
<evidence type="ECO:0000259" key="3">
    <source>
        <dbReference type="Pfam" id="PF00150"/>
    </source>
</evidence>
<feature type="domain" description="Glycoside hydrolase family 5 C-terminal" evidence="4">
    <location>
        <begin position="562"/>
        <end position="635"/>
    </location>
</feature>
<name>A0ABX8TKT7_9CAUL</name>
<feature type="domain" description="Glycoside hydrolase family 5" evidence="3">
    <location>
        <begin position="64"/>
        <end position="252"/>
    </location>
</feature>
<keyword evidence="6" id="KW-1185">Reference proteome</keyword>
<protein>
    <submittedName>
        <fullName evidence="5">Cellulase family glycosylhydrolase</fullName>
    </submittedName>
</protein>
<proteinExistence type="predicted"/>
<dbReference type="EMBL" id="CP080034">
    <property type="protein sequence ID" value="QYC11851.1"/>
    <property type="molecule type" value="Genomic_DNA"/>
</dbReference>